<dbReference type="RefSeq" id="WP_209559174.1">
    <property type="nucleotide sequence ID" value="NZ_JAEDXU010000016.1"/>
</dbReference>
<comment type="caution">
    <text evidence="2">The sequence shown here is derived from an EMBL/GenBank/DDBJ whole genome shotgun (WGS) entry which is preliminary data.</text>
</comment>
<sequence length="325" mass="36547">MLKRLKKVLVGAGLGLLFVFPMGASADSSEFIHIGSNDLRGGVADEIDGYLSEYFSSKQEELNELLESGQITEAEYEAQNEAIEKEWQEEDLIINQLQLFKPSYMAHVKDISPDWSDPYTNIHGVEFAENLEMLSGEFTNPVYDLRPVSAAKKLKELRLPIANQHALTDLAGLENLEQLYLEGKGFGTEDEEMAAEEAVQEELGYYYDAIYTQALLTDVSALSSLNKLSRLDIYSEGALPVVTLRQGTTSYELVDPVILSSQFDGAEIEYHSYLNQGDEDYSFESNEEVKWEGLTGSERFLSFSFSVRKGNYSFDGEGQIPIRWK</sequence>
<dbReference type="InterPro" id="IPR032675">
    <property type="entry name" value="LRR_dom_sf"/>
</dbReference>
<dbReference type="Proteomes" id="UP000673375">
    <property type="component" value="Unassembled WGS sequence"/>
</dbReference>
<feature type="chain" id="PRO_5045289983" evidence="1">
    <location>
        <begin position="27"/>
        <end position="325"/>
    </location>
</feature>
<evidence type="ECO:0000256" key="1">
    <source>
        <dbReference type="SAM" id="SignalP"/>
    </source>
</evidence>
<dbReference type="EMBL" id="JAEDXU010000016">
    <property type="protein sequence ID" value="MBP1048404.1"/>
    <property type="molecule type" value="Genomic_DNA"/>
</dbReference>
<gene>
    <name evidence="2" type="ORF">I6N96_19160</name>
</gene>
<reference evidence="2 3" key="1">
    <citation type="submission" date="2020-12" db="EMBL/GenBank/DDBJ databases">
        <title>Vagococcus allomyrinae sp. nov. and Enterococcus lavae sp. nov., isolated from the larvae of Allomyrina dichotoma.</title>
        <authorList>
            <person name="Lee S.D."/>
        </authorList>
    </citation>
    <scope>NUCLEOTIDE SEQUENCE [LARGE SCALE GENOMIC DNA]</scope>
    <source>
        <strain evidence="2 3">BWM-S5</strain>
    </source>
</reference>
<dbReference type="Gene3D" id="3.80.10.10">
    <property type="entry name" value="Ribonuclease Inhibitor"/>
    <property type="match status" value="1"/>
</dbReference>
<keyword evidence="3" id="KW-1185">Reference proteome</keyword>
<organism evidence="2 3">
    <name type="scientific">Enterococcus larvae</name>
    <dbReference type="NCBI Taxonomy" id="2794352"/>
    <lineage>
        <taxon>Bacteria</taxon>
        <taxon>Bacillati</taxon>
        <taxon>Bacillota</taxon>
        <taxon>Bacilli</taxon>
        <taxon>Lactobacillales</taxon>
        <taxon>Enterococcaceae</taxon>
        <taxon>Enterococcus</taxon>
    </lineage>
</organism>
<evidence type="ECO:0000313" key="3">
    <source>
        <dbReference type="Proteomes" id="UP000673375"/>
    </source>
</evidence>
<keyword evidence="1" id="KW-0732">Signal</keyword>
<feature type="signal peptide" evidence="1">
    <location>
        <begin position="1"/>
        <end position="26"/>
    </location>
</feature>
<protein>
    <submittedName>
        <fullName evidence="2">Uncharacterized protein</fullName>
    </submittedName>
</protein>
<evidence type="ECO:0000313" key="2">
    <source>
        <dbReference type="EMBL" id="MBP1048404.1"/>
    </source>
</evidence>
<proteinExistence type="predicted"/>
<name>A0ABS4CPA4_9ENTE</name>
<accession>A0ABS4CPA4</accession>